<keyword evidence="4 8" id="KW-0813">Transport</keyword>
<dbReference type="FunFam" id="1.20.58.220:FF:000004">
    <property type="entry name" value="Phosphate-specific transport system accessory protein PhoU"/>
    <property type="match status" value="1"/>
</dbReference>
<name>A0A212KAL2_9PROT</name>
<comment type="subunit">
    <text evidence="3 8">Homodimer.</text>
</comment>
<evidence type="ECO:0000256" key="3">
    <source>
        <dbReference type="ARBA" id="ARBA00011738"/>
    </source>
</evidence>
<evidence type="ECO:0000256" key="5">
    <source>
        <dbReference type="ARBA" id="ARBA00022490"/>
    </source>
</evidence>
<dbReference type="GO" id="GO:0030643">
    <property type="term" value="P:intracellular phosphate ion homeostasis"/>
    <property type="evidence" value="ECO:0007669"/>
    <property type="project" value="InterPro"/>
</dbReference>
<gene>
    <name evidence="10" type="primary">phoU</name>
    <name evidence="10" type="ORF">KL86APRO_12429</name>
</gene>
<sequence length="239" mass="26610">MPNLTQPHTTKALDRELGDLLKAIARIGGMAESQIDDAARAMLERDDRLAAEVIKRDQEIDRMEAEIQQKTLHLLALRAPVADDLRLVVSAISAASGFERVADYAANAAKRSMVLNTMPQVPAIRAVVRLMHMVKRQLHAAITAFVEGDAQQAVAVWEHDDEIDAIYSSLFREILTYMMEDPRQISACTHLLFIAKNVERVGDHSTNIAELTYFMVTGQQLRDRPKADVTAALPVEPEN</sequence>
<organism evidence="10">
    <name type="scientific">uncultured Alphaproteobacteria bacterium</name>
    <dbReference type="NCBI Taxonomy" id="91750"/>
    <lineage>
        <taxon>Bacteria</taxon>
        <taxon>Pseudomonadati</taxon>
        <taxon>Pseudomonadota</taxon>
        <taxon>Alphaproteobacteria</taxon>
        <taxon>environmental samples</taxon>
    </lineage>
</organism>
<dbReference type="PANTHER" id="PTHR42930:SF3">
    <property type="entry name" value="PHOSPHATE-SPECIFIC TRANSPORT SYSTEM ACCESSORY PROTEIN PHOU"/>
    <property type="match status" value="1"/>
</dbReference>
<dbReference type="NCBIfam" id="TIGR02135">
    <property type="entry name" value="phoU_full"/>
    <property type="match status" value="1"/>
</dbReference>
<evidence type="ECO:0000313" key="10">
    <source>
        <dbReference type="EMBL" id="SBW08648.1"/>
    </source>
</evidence>
<keyword evidence="5 8" id="KW-0963">Cytoplasm</keyword>
<dbReference type="PIRSF" id="PIRSF003107">
    <property type="entry name" value="PhoU"/>
    <property type="match status" value="1"/>
</dbReference>
<reference evidence="10" key="1">
    <citation type="submission" date="2016-04" db="EMBL/GenBank/DDBJ databases">
        <authorList>
            <person name="Evans L.H."/>
            <person name="Alamgir A."/>
            <person name="Owens N."/>
            <person name="Weber N.D."/>
            <person name="Virtaneva K."/>
            <person name="Barbian K."/>
            <person name="Babar A."/>
            <person name="Rosenke K."/>
        </authorList>
    </citation>
    <scope>NUCLEOTIDE SEQUENCE</scope>
    <source>
        <strain evidence="10">86</strain>
    </source>
</reference>
<evidence type="ECO:0000256" key="6">
    <source>
        <dbReference type="ARBA" id="ARBA00022592"/>
    </source>
</evidence>
<protein>
    <recommendedName>
        <fullName evidence="8">Phosphate-specific transport system accessory protein PhoU</fullName>
    </recommendedName>
</protein>
<dbReference type="InterPro" id="IPR038078">
    <property type="entry name" value="PhoU-like_sf"/>
</dbReference>
<dbReference type="PANTHER" id="PTHR42930">
    <property type="entry name" value="PHOSPHATE-SPECIFIC TRANSPORT SYSTEM ACCESSORY PROTEIN PHOU"/>
    <property type="match status" value="1"/>
</dbReference>
<dbReference type="InterPro" id="IPR028366">
    <property type="entry name" value="PhoU"/>
</dbReference>
<comment type="similarity">
    <text evidence="2 8">Belongs to the PhoU family.</text>
</comment>
<evidence type="ECO:0000256" key="1">
    <source>
        <dbReference type="ARBA" id="ARBA00004496"/>
    </source>
</evidence>
<evidence type="ECO:0000256" key="2">
    <source>
        <dbReference type="ARBA" id="ARBA00008107"/>
    </source>
</evidence>
<evidence type="ECO:0000256" key="7">
    <source>
        <dbReference type="ARBA" id="ARBA00056181"/>
    </source>
</evidence>
<accession>A0A212KAL2</accession>
<evidence type="ECO:0000256" key="8">
    <source>
        <dbReference type="PIRNR" id="PIRNR003107"/>
    </source>
</evidence>
<evidence type="ECO:0000259" key="9">
    <source>
        <dbReference type="Pfam" id="PF01895"/>
    </source>
</evidence>
<keyword evidence="6 8" id="KW-0592">Phosphate transport</keyword>
<dbReference type="GO" id="GO:0045936">
    <property type="term" value="P:negative regulation of phosphate metabolic process"/>
    <property type="evidence" value="ECO:0007669"/>
    <property type="project" value="InterPro"/>
</dbReference>
<feature type="domain" description="PhoU" evidence="9">
    <location>
        <begin position="24"/>
        <end position="111"/>
    </location>
</feature>
<proteinExistence type="inferred from homology"/>
<dbReference type="Gene3D" id="1.20.58.220">
    <property type="entry name" value="Phosphate transport system protein phou homolog 2, domain 2"/>
    <property type="match status" value="2"/>
</dbReference>
<dbReference type="Pfam" id="PF01895">
    <property type="entry name" value="PhoU"/>
    <property type="match status" value="2"/>
</dbReference>
<dbReference type="EMBL" id="FLUO01000001">
    <property type="protein sequence ID" value="SBW08648.1"/>
    <property type="molecule type" value="Genomic_DNA"/>
</dbReference>
<dbReference type="SUPFAM" id="SSF109755">
    <property type="entry name" value="PhoU-like"/>
    <property type="match status" value="1"/>
</dbReference>
<comment type="function">
    <text evidence="7 8">Plays a role in the regulation of phosphate uptake.</text>
</comment>
<evidence type="ECO:0000256" key="4">
    <source>
        <dbReference type="ARBA" id="ARBA00022448"/>
    </source>
</evidence>
<dbReference type="GO" id="GO:0006817">
    <property type="term" value="P:phosphate ion transport"/>
    <property type="evidence" value="ECO:0007669"/>
    <property type="project" value="UniProtKB-KW"/>
</dbReference>
<comment type="subcellular location">
    <subcellularLocation>
        <location evidence="1 8">Cytoplasm</location>
    </subcellularLocation>
</comment>
<dbReference type="GO" id="GO:0005737">
    <property type="term" value="C:cytoplasm"/>
    <property type="evidence" value="ECO:0007669"/>
    <property type="project" value="UniProtKB-SubCell"/>
</dbReference>
<dbReference type="AlphaFoldDB" id="A0A212KAL2"/>
<dbReference type="InterPro" id="IPR026022">
    <property type="entry name" value="PhoU_dom"/>
</dbReference>
<feature type="domain" description="PhoU" evidence="9">
    <location>
        <begin position="128"/>
        <end position="211"/>
    </location>
</feature>